<comment type="caution">
    <text evidence="3">The sequence shown here is derived from an EMBL/GenBank/DDBJ whole genome shotgun (WGS) entry which is preliminary data.</text>
</comment>
<keyword evidence="2" id="KW-0812">Transmembrane</keyword>
<evidence type="ECO:0000256" key="1">
    <source>
        <dbReference type="SAM" id="MobiDB-lite"/>
    </source>
</evidence>
<feature type="transmembrane region" description="Helical" evidence="2">
    <location>
        <begin position="21"/>
        <end position="39"/>
    </location>
</feature>
<feature type="compositionally biased region" description="Low complexity" evidence="1">
    <location>
        <begin position="57"/>
        <end position="68"/>
    </location>
</feature>
<evidence type="ECO:0000256" key="2">
    <source>
        <dbReference type="SAM" id="Phobius"/>
    </source>
</evidence>
<feature type="region of interest" description="Disordered" evidence="1">
    <location>
        <begin position="1"/>
        <end position="21"/>
    </location>
</feature>
<evidence type="ECO:0000313" key="4">
    <source>
        <dbReference type="Proteomes" id="UP000308705"/>
    </source>
</evidence>
<proteinExistence type="predicted"/>
<keyword evidence="4" id="KW-1185">Reference proteome</keyword>
<reference evidence="3 4" key="1">
    <citation type="submission" date="2019-04" db="EMBL/GenBank/DDBJ databases">
        <title>Herbidospora sp. NEAU-GS14.nov., a novel actinomycete isolated from soil.</title>
        <authorList>
            <person name="Han L."/>
        </authorList>
    </citation>
    <scope>NUCLEOTIDE SEQUENCE [LARGE SCALE GENOMIC DNA]</scope>
    <source>
        <strain evidence="3 4">NEAU-GS14</strain>
    </source>
</reference>
<dbReference type="EMBL" id="SZQA01000018">
    <property type="protein sequence ID" value="TKK86979.1"/>
    <property type="molecule type" value="Genomic_DNA"/>
</dbReference>
<keyword evidence="2" id="KW-1133">Transmembrane helix</keyword>
<dbReference type="RefSeq" id="WP_137248504.1">
    <property type="nucleotide sequence ID" value="NZ_SZQA01000018.1"/>
</dbReference>
<keyword evidence="2" id="KW-0472">Membrane</keyword>
<name>A0A4U3MEN9_9ACTN</name>
<protein>
    <submittedName>
        <fullName evidence="3">Uncharacterized protein</fullName>
    </submittedName>
</protein>
<gene>
    <name evidence="3" type="ORF">FDA94_19520</name>
</gene>
<accession>A0A4U3MEN9</accession>
<evidence type="ECO:0000313" key="3">
    <source>
        <dbReference type="EMBL" id="TKK86979.1"/>
    </source>
</evidence>
<dbReference type="Proteomes" id="UP000308705">
    <property type="component" value="Unassembled WGS sequence"/>
</dbReference>
<feature type="region of interest" description="Disordered" evidence="1">
    <location>
        <begin position="43"/>
        <end position="68"/>
    </location>
</feature>
<sequence>MPTGKHWRKGHYVSNPRRRKHASGWGVAAVIALVALVVVQGRTDDGDQGTQPGSVIPASAPPADGGAP</sequence>
<dbReference type="AlphaFoldDB" id="A0A4U3MEN9"/>
<organism evidence="3 4">
    <name type="scientific">Herbidospora galbida</name>
    <dbReference type="NCBI Taxonomy" id="2575442"/>
    <lineage>
        <taxon>Bacteria</taxon>
        <taxon>Bacillati</taxon>
        <taxon>Actinomycetota</taxon>
        <taxon>Actinomycetes</taxon>
        <taxon>Streptosporangiales</taxon>
        <taxon>Streptosporangiaceae</taxon>
        <taxon>Herbidospora</taxon>
    </lineage>
</organism>